<feature type="domain" description="PLD phosphodiesterase" evidence="6">
    <location>
        <begin position="283"/>
        <end position="309"/>
    </location>
</feature>
<dbReference type="GO" id="GO:0032049">
    <property type="term" value="P:cardiolipin biosynthetic process"/>
    <property type="evidence" value="ECO:0007669"/>
    <property type="project" value="UniProtKB-ARBA"/>
</dbReference>
<dbReference type="CDD" id="cd09110">
    <property type="entry name" value="PLDc_CLS_1"/>
    <property type="match status" value="1"/>
</dbReference>
<evidence type="ECO:0000259" key="6">
    <source>
        <dbReference type="PROSITE" id="PS50035"/>
    </source>
</evidence>
<proteinExistence type="predicted"/>
<dbReference type="GO" id="GO:0030572">
    <property type="term" value="F:phosphatidyltransferase activity"/>
    <property type="evidence" value="ECO:0007669"/>
    <property type="project" value="UniProtKB-ARBA"/>
</dbReference>
<organism evidence="7 8">
    <name type="scientific">Sphingomicrobium sediminis</name>
    <dbReference type="NCBI Taxonomy" id="2950949"/>
    <lineage>
        <taxon>Bacteria</taxon>
        <taxon>Pseudomonadati</taxon>
        <taxon>Pseudomonadota</taxon>
        <taxon>Alphaproteobacteria</taxon>
        <taxon>Sphingomonadales</taxon>
        <taxon>Sphingomonadaceae</taxon>
        <taxon>Sphingomicrobium</taxon>
    </lineage>
</organism>
<evidence type="ECO:0000313" key="7">
    <source>
        <dbReference type="EMBL" id="MCM8557886.1"/>
    </source>
</evidence>
<feature type="domain" description="PLD phosphodiesterase" evidence="6">
    <location>
        <begin position="108"/>
        <end position="135"/>
    </location>
</feature>
<name>A0A9X2EI24_9SPHN</name>
<dbReference type="Pfam" id="PF13091">
    <property type="entry name" value="PLDc_2"/>
    <property type="match status" value="2"/>
</dbReference>
<dbReference type="RefSeq" id="WP_252114342.1">
    <property type="nucleotide sequence ID" value="NZ_JAMSHT010000001.1"/>
</dbReference>
<dbReference type="AlphaFoldDB" id="A0A9X2EI24"/>
<evidence type="ECO:0000256" key="5">
    <source>
        <dbReference type="ARBA" id="ARBA00029594"/>
    </source>
</evidence>
<protein>
    <recommendedName>
        <fullName evidence="3">Phospholipase D</fullName>
    </recommendedName>
    <alternativeName>
        <fullName evidence="5">Choline phosphatase</fullName>
    </alternativeName>
</protein>
<dbReference type="EMBL" id="JAMSHT010000001">
    <property type="protein sequence ID" value="MCM8557886.1"/>
    <property type="molecule type" value="Genomic_DNA"/>
</dbReference>
<reference evidence="7" key="1">
    <citation type="submission" date="2022-06" db="EMBL/GenBank/DDBJ databases">
        <title>Sphingomicrobium sedimins sp. nov., a marine bacterium isolated from tidal flat.</title>
        <authorList>
            <person name="Kim C.-H."/>
            <person name="Yoo Y."/>
            <person name="Kim J.-J."/>
        </authorList>
    </citation>
    <scope>NUCLEOTIDE SEQUENCE</scope>
    <source>
        <strain evidence="7">GRR-S6-50</strain>
    </source>
</reference>
<dbReference type="Proteomes" id="UP001155128">
    <property type="component" value="Unassembled WGS sequence"/>
</dbReference>
<comment type="function">
    <text evidence="1">Could be a virulence factor.</text>
</comment>
<evidence type="ECO:0000256" key="4">
    <source>
        <dbReference type="ARBA" id="ARBA00022525"/>
    </source>
</evidence>
<evidence type="ECO:0000256" key="2">
    <source>
        <dbReference type="ARBA" id="ARBA00004613"/>
    </source>
</evidence>
<sequence length="386" mass="43417">MASDRSLKVDSHTLTLLPGGEERMSAILELIDGAKSRLDLLFYDLADDDSGTRIRDALVAAARRGVEVRLIIDGFGLRDIKDQEGFFAPLREAGGEAFVFHPSVGRRYLLRNHQKIAIADCCDAIIGGANLAKDYLGDHDGAWRDLWLRLDGPSVPVLTNYFETLHDWMQQKPSSVRDLGDIAARCSRTSGPLQWQFSAPWPRQTPWPAGLIRDLWQARQLDMVAAYFSPNAPMLRRMERIAEDGGRVRLITAAKSDNNATIAAARHTYHQLLTAGVEIFEYLPTKLHTKLFIADDIVHIGSSNFDFRSLFINMEVMLRIDSGAAAEMLRHYVAGEIEDSREITPELHASRDTFWQRTIWALSNFLVTTMDYTVSRKLNFPLGGDD</sequence>
<evidence type="ECO:0000256" key="3">
    <source>
        <dbReference type="ARBA" id="ARBA00018392"/>
    </source>
</evidence>
<comment type="subcellular location">
    <subcellularLocation>
        <location evidence="2">Secreted</location>
    </subcellularLocation>
</comment>
<dbReference type="SUPFAM" id="SSF56024">
    <property type="entry name" value="Phospholipase D/nuclease"/>
    <property type="match status" value="2"/>
</dbReference>
<gene>
    <name evidence="7" type="ORF">NDO55_08650</name>
</gene>
<dbReference type="PANTHER" id="PTHR21248">
    <property type="entry name" value="CARDIOLIPIN SYNTHASE"/>
    <property type="match status" value="1"/>
</dbReference>
<dbReference type="Gene3D" id="3.30.870.10">
    <property type="entry name" value="Endonuclease Chain A"/>
    <property type="match status" value="2"/>
</dbReference>
<comment type="caution">
    <text evidence="7">The sequence shown here is derived from an EMBL/GenBank/DDBJ whole genome shotgun (WGS) entry which is preliminary data.</text>
</comment>
<evidence type="ECO:0000313" key="8">
    <source>
        <dbReference type="Proteomes" id="UP001155128"/>
    </source>
</evidence>
<dbReference type="SMART" id="SM00155">
    <property type="entry name" value="PLDc"/>
    <property type="match status" value="2"/>
</dbReference>
<dbReference type="InterPro" id="IPR025202">
    <property type="entry name" value="PLD-like_dom"/>
</dbReference>
<dbReference type="PROSITE" id="PS50035">
    <property type="entry name" value="PLD"/>
    <property type="match status" value="2"/>
</dbReference>
<keyword evidence="8" id="KW-1185">Reference proteome</keyword>
<dbReference type="PANTHER" id="PTHR21248:SF22">
    <property type="entry name" value="PHOSPHOLIPASE D"/>
    <property type="match status" value="1"/>
</dbReference>
<keyword evidence="4" id="KW-0964">Secreted</keyword>
<dbReference type="InterPro" id="IPR001736">
    <property type="entry name" value="PLipase_D/transphosphatidylase"/>
</dbReference>
<accession>A0A9X2EI24</accession>
<dbReference type="GO" id="GO:0005576">
    <property type="term" value="C:extracellular region"/>
    <property type="evidence" value="ECO:0007669"/>
    <property type="project" value="UniProtKB-SubCell"/>
</dbReference>
<evidence type="ECO:0000256" key="1">
    <source>
        <dbReference type="ARBA" id="ARBA00003145"/>
    </source>
</evidence>